<evidence type="ECO:0000313" key="1">
    <source>
        <dbReference type="EMBL" id="CAF0727983.1"/>
    </source>
</evidence>
<evidence type="ECO:0000313" key="2">
    <source>
        <dbReference type="EMBL" id="CAF0747601.1"/>
    </source>
</evidence>
<reference evidence="2" key="1">
    <citation type="submission" date="2021-02" db="EMBL/GenBank/DDBJ databases">
        <authorList>
            <person name="Nowell W R."/>
        </authorList>
    </citation>
    <scope>NUCLEOTIDE SEQUENCE</scope>
</reference>
<dbReference type="Proteomes" id="UP000677228">
    <property type="component" value="Unassembled WGS sequence"/>
</dbReference>
<dbReference type="Proteomes" id="UP000663829">
    <property type="component" value="Unassembled WGS sequence"/>
</dbReference>
<gene>
    <name evidence="2" type="ORF">GPM918_LOCUS636</name>
    <name evidence="1" type="ORF">OVA965_LOCUS586</name>
    <name evidence="4" type="ORF">SRO942_LOCUS637</name>
    <name evidence="3" type="ORF">TMI583_LOCUS586</name>
</gene>
<dbReference type="EMBL" id="CAJOBA010000083">
    <property type="protein sequence ID" value="CAF3502399.1"/>
    <property type="molecule type" value="Genomic_DNA"/>
</dbReference>
<accession>A0A813PA74</accession>
<keyword evidence="5" id="KW-1185">Reference proteome</keyword>
<name>A0A813PA74_9BILA</name>
<proteinExistence type="predicted"/>
<organism evidence="2 5">
    <name type="scientific">Didymodactylos carnosus</name>
    <dbReference type="NCBI Taxonomy" id="1234261"/>
    <lineage>
        <taxon>Eukaryota</taxon>
        <taxon>Metazoa</taxon>
        <taxon>Spiralia</taxon>
        <taxon>Gnathifera</taxon>
        <taxon>Rotifera</taxon>
        <taxon>Eurotatoria</taxon>
        <taxon>Bdelloidea</taxon>
        <taxon>Philodinida</taxon>
        <taxon>Philodinidae</taxon>
        <taxon>Didymodactylos</taxon>
    </lineage>
</organism>
<dbReference type="EMBL" id="CAJNOQ010000052">
    <property type="protein sequence ID" value="CAF0747601.1"/>
    <property type="molecule type" value="Genomic_DNA"/>
</dbReference>
<evidence type="ECO:0000313" key="4">
    <source>
        <dbReference type="EMBL" id="CAF3526669.1"/>
    </source>
</evidence>
<dbReference type="AlphaFoldDB" id="A0A813PA74"/>
<evidence type="ECO:0000313" key="5">
    <source>
        <dbReference type="Proteomes" id="UP000663829"/>
    </source>
</evidence>
<sequence>MCEEFYFEHEYENIRQHEQSIGIDLAKRFIKCACEKLDTGLCQHYFIDQINILASYNSDLLKQASRPLSNDVDIEFLFSYDVHYPAVENVIRFSPEMVQKYRQFQMNNFDEQTNIYIPKTYDSSLEHLYRDWLAIEENDENWWDKWNDIILRDSAEPAADLRFLTLSDIVSIVFFFTCDLRQRWSVIKYMMFEDDTMKEFIINNRQSFVNYAIRLSERWIYDSVLTQLRDDPHYQIIQRNTAHLVPPNVMAYFGNDEQNPINFLLVPEENLSLRIDIVLDDYWRTYLPNLIEYMLLLTAAGYFILKFMFAIDQNYQQTNPIRARFLPLIKFISLLRKFAQKGKWLLLNWWRKMKNNFCLKDTRRNF</sequence>
<comment type="caution">
    <text evidence="2">The sequence shown here is derived from an EMBL/GenBank/DDBJ whole genome shotgun (WGS) entry which is preliminary data.</text>
</comment>
<dbReference type="Proteomes" id="UP000682733">
    <property type="component" value="Unassembled WGS sequence"/>
</dbReference>
<protein>
    <submittedName>
        <fullName evidence="2">Uncharacterized protein</fullName>
    </submittedName>
</protein>
<dbReference type="EMBL" id="CAJNOK010000083">
    <property type="protein sequence ID" value="CAF0727983.1"/>
    <property type="molecule type" value="Genomic_DNA"/>
</dbReference>
<dbReference type="Proteomes" id="UP000681722">
    <property type="component" value="Unassembled WGS sequence"/>
</dbReference>
<dbReference type="EMBL" id="CAJOBC010000052">
    <property type="protein sequence ID" value="CAF3526669.1"/>
    <property type="molecule type" value="Genomic_DNA"/>
</dbReference>
<evidence type="ECO:0000313" key="3">
    <source>
        <dbReference type="EMBL" id="CAF3502399.1"/>
    </source>
</evidence>